<dbReference type="SUPFAM" id="SSF53756">
    <property type="entry name" value="UDP-Glycosyltransferase/glycogen phosphorylase"/>
    <property type="match status" value="1"/>
</dbReference>
<evidence type="ECO:0000256" key="1">
    <source>
        <dbReference type="ARBA" id="ARBA00022679"/>
    </source>
</evidence>
<dbReference type="AlphaFoldDB" id="H1HMA4"/>
<dbReference type="OrthoDB" id="9801609at2"/>
<dbReference type="GO" id="GO:0016757">
    <property type="term" value="F:glycosyltransferase activity"/>
    <property type="evidence" value="ECO:0007669"/>
    <property type="project" value="InterPro"/>
</dbReference>
<evidence type="ECO:0000259" key="2">
    <source>
        <dbReference type="Pfam" id="PF00534"/>
    </source>
</evidence>
<feature type="domain" description="Glycosyltransferase subfamily 4-like N-terminal" evidence="3">
    <location>
        <begin position="39"/>
        <end position="177"/>
    </location>
</feature>
<dbReference type="InterPro" id="IPR028098">
    <property type="entry name" value="Glyco_trans_4-like_N"/>
</dbReference>
<keyword evidence="5" id="KW-1185">Reference proteome</keyword>
<evidence type="ECO:0008006" key="6">
    <source>
        <dbReference type="Google" id="ProtNLM"/>
    </source>
</evidence>
<sequence length="381" mass="43273">MKQKMIGYDAKRIVRNATGLGSYGRTLINDLAPLMPDTELRLYAPDAGRDELREQILLRENVSFSHPRLHCRLQRDLWRMHGVVNNLKRDGVRIYHGLSGELPCGLSKAGIPGVVTVHDLIFLRHPEFYPPIDVFFYKWKFRQMLREATRIIAISACTRRDILAYSDFPEDRIDVVYQSCGTRFCRSVSPESLEEARRKYRLPAHYILNVGTVEARKNILLGIRALSQLPEELHLVVVGRQTSYQKQLDAAIKELGLAQRIHFLQGVPNALLPAIYRQAEAFVYPSRYEGFGIPIIEAIQSGLPVVAAKGSCLEEAGGPDCLYVKPDDVRGMAGALLVAMNTQKTERVRRSQDYVKRFENHDVAAQVISVYGWVDPVFRVR</sequence>
<evidence type="ECO:0000313" key="5">
    <source>
        <dbReference type="Proteomes" id="UP000003167"/>
    </source>
</evidence>
<accession>H1HMA4</accession>
<reference evidence="4 5" key="1">
    <citation type="submission" date="2011-12" db="EMBL/GenBank/DDBJ databases">
        <title>The Genome Sequence of Prevotella maculosa OT 289.</title>
        <authorList>
            <consortium name="The Broad Institute Genome Sequencing Platform"/>
            <person name="Earl A."/>
            <person name="Ward D."/>
            <person name="Feldgarden M."/>
            <person name="Gevers D."/>
            <person name="Izard J."/>
            <person name="Blanton J.M."/>
            <person name="Mathney J."/>
            <person name="Tanner A.C."/>
            <person name="Dewhirst F.E."/>
            <person name="Young S.K."/>
            <person name="Zeng Q."/>
            <person name="Gargeya S."/>
            <person name="Fitzgerald M."/>
            <person name="Haas B."/>
            <person name="Abouelleil A."/>
            <person name="Alvarado L."/>
            <person name="Arachchi H.M."/>
            <person name="Berlin A."/>
            <person name="Chapman S.B."/>
            <person name="Gearin G."/>
            <person name="Goldberg J."/>
            <person name="Griggs A."/>
            <person name="Gujja S."/>
            <person name="Hansen M."/>
            <person name="Heiman D."/>
            <person name="Howarth C."/>
            <person name="Larimer J."/>
            <person name="Lui A."/>
            <person name="MacDonald P.J.P."/>
            <person name="McCowen C."/>
            <person name="Montmayeur A."/>
            <person name="Murphy C."/>
            <person name="Neiman D."/>
            <person name="Pearson M."/>
            <person name="Priest M."/>
            <person name="Roberts A."/>
            <person name="Saif S."/>
            <person name="Shea T."/>
            <person name="Sisk P."/>
            <person name="Stolte C."/>
            <person name="Sykes S."/>
            <person name="Wortman J."/>
            <person name="Nusbaum C."/>
            <person name="Birren B."/>
        </authorList>
    </citation>
    <scope>NUCLEOTIDE SEQUENCE [LARGE SCALE GENOMIC DNA]</scope>
    <source>
        <strain evidence="4 5">OT 289</strain>
    </source>
</reference>
<dbReference type="HOGENOM" id="CLU_009583_27_6_10"/>
<dbReference type="Pfam" id="PF13439">
    <property type="entry name" value="Glyco_transf_4"/>
    <property type="match status" value="1"/>
</dbReference>
<organism evidence="4 5">
    <name type="scientific">Segatella maculosa OT 289</name>
    <dbReference type="NCBI Taxonomy" id="999422"/>
    <lineage>
        <taxon>Bacteria</taxon>
        <taxon>Pseudomonadati</taxon>
        <taxon>Bacteroidota</taxon>
        <taxon>Bacteroidia</taxon>
        <taxon>Bacteroidales</taxon>
        <taxon>Prevotellaceae</taxon>
        <taxon>Segatella</taxon>
    </lineage>
</organism>
<evidence type="ECO:0000313" key="4">
    <source>
        <dbReference type="EMBL" id="EHO70739.1"/>
    </source>
</evidence>
<evidence type="ECO:0000259" key="3">
    <source>
        <dbReference type="Pfam" id="PF13439"/>
    </source>
</evidence>
<dbReference type="PANTHER" id="PTHR46401">
    <property type="entry name" value="GLYCOSYLTRANSFERASE WBBK-RELATED"/>
    <property type="match status" value="1"/>
</dbReference>
<proteinExistence type="predicted"/>
<comment type="caution">
    <text evidence="4">The sequence shown here is derived from an EMBL/GenBank/DDBJ whole genome shotgun (WGS) entry which is preliminary data.</text>
</comment>
<dbReference type="PATRIC" id="fig|999422.3.peg.1406"/>
<dbReference type="EMBL" id="AGEK01000025">
    <property type="protein sequence ID" value="EHO70739.1"/>
    <property type="molecule type" value="Genomic_DNA"/>
</dbReference>
<dbReference type="STRING" id="999422.HMPREF9944_01358"/>
<dbReference type="Gene3D" id="3.40.50.2000">
    <property type="entry name" value="Glycogen Phosphorylase B"/>
    <property type="match status" value="2"/>
</dbReference>
<dbReference type="Pfam" id="PF00534">
    <property type="entry name" value="Glycos_transf_1"/>
    <property type="match status" value="1"/>
</dbReference>
<dbReference type="Proteomes" id="UP000003167">
    <property type="component" value="Unassembled WGS sequence"/>
</dbReference>
<dbReference type="InterPro" id="IPR001296">
    <property type="entry name" value="Glyco_trans_1"/>
</dbReference>
<feature type="domain" description="Glycosyl transferase family 1" evidence="2">
    <location>
        <begin position="204"/>
        <end position="343"/>
    </location>
</feature>
<protein>
    <recommendedName>
        <fullName evidence="6">Glycosyl transferase family 1 domain-containing protein</fullName>
    </recommendedName>
</protein>
<dbReference type="RefSeq" id="WP_008565312.1">
    <property type="nucleotide sequence ID" value="NZ_JH594503.1"/>
</dbReference>
<name>H1HMA4_9BACT</name>
<gene>
    <name evidence="4" type="ORF">HMPREF9944_01358</name>
</gene>
<dbReference type="CDD" id="cd03809">
    <property type="entry name" value="GT4_MtfB-like"/>
    <property type="match status" value="1"/>
</dbReference>
<dbReference type="PANTHER" id="PTHR46401:SF2">
    <property type="entry name" value="GLYCOSYLTRANSFERASE WBBK-RELATED"/>
    <property type="match status" value="1"/>
</dbReference>
<keyword evidence="1" id="KW-0808">Transferase</keyword>